<protein>
    <submittedName>
        <fullName evidence="2">Uncharacterized protein</fullName>
    </submittedName>
</protein>
<keyword evidence="1" id="KW-0812">Transmembrane</keyword>
<sequence>MAVVPKHGQNHNKYDPSQDLTVDQIHRFGKVANKVQKQKEEAEKHPSVFDNARERAFKPIVRPRPNKPNTVRYAIWLLVVMMVCLWIMYMSG</sequence>
<keyword evidence="3" id="KW-1185">Reference proteome</keyword>
<evidence type="ECO:0000313" key="3">
    <source>
        <dbReference type="Proteomes" id="UP001589645"/>
    </source>
</evidence>
<dbReference type="Proteomes" id="UP001589645">
    <property type="component" value="Unassembled WGS sequence"/>
</dbReference>
<keyword evidence="1" id="KW-0472">Membrane</keyword>
<dbReference type="EMBL" id="JBHMEP010000002">
    <property type="protein sequence ID" value="MFB9135791.1"/>
    <property type="molecule type" value="Genomic_DNA"/>
</dbReference>
<evidence type="ECO:0000313" key="2">
    <source>
        <dbReference type="EMBL" id="MFB9135791.1"/>
    </source>
</evidence>
<gene>
    <name evidence="2" type="ORF">ACFFUV_12535</name>
</gene>
<evidence type="ECO:0000256" key="1">
    <source>
        <dbReference type="SAM" id="Phobius"/>
    </source>
</evidence>
<keyword evidence="1" id="KW-1133">Transmembrane helix</keyword>
<comment type="caution">
    <text evidence="2">The sequence shown here is derived from an EMBL/GenBank/DDBJ whole genome shotgun (WGS) entry which is preliminary data.</text>
</comment>
<proteinExistence type="predicted"/>
<accession>A0ABV5HNE6</accession>
<organism evidence="2 3">
    <name type="scientific">Vibrio olivae</name>
    <dbReference type="NCBI Taxonomy" id="1243002"/>
    <lineage>
        <taxon>Bacteria</taxon>
        <taxon>Pseudomonadati</taxon>
        <taxon>Pseudomonadota</taxon>
        <taxon>Gammaproteobacteria</taxon>
        <taxon>Vibrionales</taxon>
        <taxon>Vibrionaceae</taxon>
        <taxon>Vibrio</taxon>
    </lineage>
</organism>
<reference evidence="2 3" key="1">
    <citation type="submission" date="2024-09" db="EMBL/GenBank/DDBJ databases">
        <authorList>
            <person name="Sun Q."/>
            <person name="Mori K."/>
        </authorList>
    </citation>
    <scope>NUCLEOTIDE SEQUENCE [LARGE SCALE GENOMIC DNA]</scope>
    <source>
        <strain evidence="2 3">CECT 8064</strain>
    </source>
</reference>
<name>A0ABV5HNE6_9VIBR</name>
<feature type="transmembrane region" description="Helical" evidence="1">
    <location>
        <begin position="71"/>
        <end position="89"/>
    </location>
</feature>
<dbReference type="RefSeq" id="WP_390193140.1">
    <property type="nucleotide sequence ID" value="NZ_JBHMEP010000002.1"/>
</dbReference>